<dbReference type="InterPro" id="IPR023346">
    <property type="entry name" value="Lysozyme-like_dom_sf"/>
</dbReference>
<dbReference type="EMBL" id="JBBDGM010000002">
    <property type="protein sequence ID" value="MEJ1087318.1"/>
    <property type="molecule type" value="Genomic_DNA"/>
</dbReference>
<dbReference type="SUPFAM" id="SSF53955">
    <property type="entry name" value="Lysozyme-like"/>
    <property type="match status" value="1"/>
</dbReference>
<evidence type="ECO:0000313" key="2">
    <source>
        <dbReference type="EMBL" id="MEJ1087318.1"/>
    </source>
</evidence>
<keyword evidence="1" id="KW-0175">Coiled coil</keyword>
<organism evidence="2 3">
    <name type="scientific">Microbacterium bandirmense</name>
    <dbReference type="NCBI Taxonomy" id="3122050"/>
    <lineage>
        <taxon>Bacteria</taxon>
        <taxon>Bacillati</taxon>
        <taxon>Actinomycetota</taxon>
        <taxon>Actinomycetes</taxon>
        <taxon>Micrococcales</taxon>
        <taxon>Microbacteriaceae</taxon>
        <taxon>Microbacterium</taxon>
    </lineage>
</organism>
<reference evidence="2 3" key="1">
    <citation type="submission" date="2024-02" db="EMBL/GenBank/DDBJ databases">
        <authorList>
            <person name="Saticioglu I.B."/>
        </authorList>
    </citation>
    <scope>NUCLEOTIDE SEQUENCE [LARGE SCALE GENOMIC DNA]</scope>
    <source>
        <strain evidence="2 3">Mu-80</strain>
    </source>
</reference>
<evidence type="ECO:0000256" key="1">
    <source>
        <dbReference type="SAM" id="Coils"/>
    </source>
</evidence>
<dbReference type="RefSeq" id="WP_337330988.1">
    <property type="nucleotide sequence ID" value="NZ_JBBDGM010000002.1"/>
</dbReference>
<accession>A0ABU8L9B6</accession>
<proteinExistence type="predicted"/>
<gene>
    <name evidence="2" type="ORF">WDU99_03195</name>
</gene>
<feature type="coiled-coil region" evidence="1">
    <location>
        <begin position="150"/>
        <end position="187"/>
    </location>
</feature>
<comment type="caution">
    <text evidence="2">The sequence shown here is derived from an EMBL/GenBank/DDBJ whole genome shotgun (WGS) entry which is preliminary data.</text>
</comment>
<name>A0ABU8L9B6_9MICO</name>
<keyword evidence="3" id="KW-1185">Reference proteome</keyword>
<protein>
    <submittedName>
        <fullName evidence="2">Phospholipase</fullName>
    </submittedName>
</protein>
<dbReference type="Proteomes" id="UP001371224">
    <property type="component" value="Unassembled WGS sequence"/>
</dbReference>
<evidence type="ECO:0000313" key="3">
    <source>
        <dbReference type="Proteomes" id="UP001371224"/>
    </source>
</evidence>
<sequence>MFHHQNTRASRRVAAAASANSAMRRPLIGIAVGAALIATAAAGIVYAPAALGAYPTEAALEQASDAVDDGKIALVNAEALNNVVATADISLGTVTTAVDFVELRSDVRMLEGADDLSSQRLAELTDDVTAGIAAVDGRRDAMQNALTTARVNKAAENARLKAEAERIAAEKAAKKAAEDARRAAEALAAGNTPDGAKATARAMAAERYGWGEGEFSCLVSLWTKESGWNYQAYNQNGGATGIPQALPGDKMATAGSDWRTNATTQISWGLDYIQRAYGSPCAAWGHSQAVNWY</sequence>